<name>A0A979FK99_HYAAZ</name>
<accession>A0A979FK99</accession>
<dbReference type="GO" id="GO:0043874">
    <property type="term" value="F:acireductone synthase activity"/>
    <property type="evidence" value="ECO:0007669"/>
    <property type="project" value="InterPro"/>
</dbReference>
<dbReference type="GO" id="GO:0000287">
    <property type="term" value="F:magnesium ion binding"/>
    <property type="evidence" value="ECO:0007669"/>
    <property type="project" value="InterPro"/>
</dbReference>
<evidence type="ECO:0000313" key="4">
    <source>
        <dbReference type="Proteomes" id="UP000694843"/>
    </source>
</evidence>
<evidence type="ECO:0000256" key="1">
    <source>
        <dbReference type="ARBA" id="ARBA00022605"/>
    </source>
</evidence>
<dbReference type="SUPFAM" id="SSF56784">
    <property type="entry name" value="HAD-like"/>
    <property type="match status" value="1"/>
</dbReference>
<dbReference type="RefSeq" id="XP_047737430.1">
    <property type="nucleotide sequence ID" value="XM_047881474.1"/>
</dbReference>
<dbReference type="NCBIfam" id="TIGR01691">
    <property type="entry name" value="enolase-ppase"/>
    <property type="match status" value="1"/>
</dbReference>
<organism evidence="4 5">
    <name type="scientific">Hyalella azteca</name>
    <name type="common">Amphipod</name>
    <dbReference type="NCBI Taxonomy" id="294128"/>
    <lineage>
        <taxon>Eukaryota</taxon>
        <taxon>Metazoa</taxon>
        <taxon>Ecdysozoa</taxon>
        <taxon>Arthropoda</taxon>
        <taxon>Crustacea</taxon>
        <taxon>Multicrustacea</taxon>
        <taxon>Malacostraca</taxon>
        <taxon>Eumalacostraca</taxon>
        <taxon>Peracarida</taxon>
        <taxon>Amphipoda</taxon>
        <taxon>Senticaudata</taxon>
        <taxon>Talitrida</taxon>
        <taxon>Talitroidea</taxon>
        <taxon>Hyalellidae</taxon>
        <taxon>Hyalella</taxon>
    </lineage>
</organism>
<evidence type="ECO:0000313" key="5">
    <source>
        <dbReference type="RefSeq" id="XP_047737430.1"/>
    </source>
</evidence>
<evidence type="ECO:0000256" key="2">
    <source>
        <dbReference type="ARBA" id="ARBA00022801"/>
    </source>
</evidence>
<dbReference type="Gene3D" id="1.10.720.60">
    <property type="match status" value="1"/>
</dbReference>
<protein>
    <submittedName>
        <fullName evidence="5">Enolase-phosphatase E1 isoform X3</fullName>
    </submittedName>
</protein>
<dbReference type="AlphaFoldDB" id="A0A979FK99"/>
<dbReference type="SFLD" id="SFLDG01133">
    <property type="entry name" value="C1.5.4:_Enolase-phosphatase_Li"/>
    <property type="match status" value="1"/>
</dbReference>
<dbReference type="InterPro" id="IPR023943">
    <property type="entry name" value="Enolase-ppase_E1"/>
</dbReference>
<dbReference type="PANTHER" id="PTHR20371:SF1">
    <property type="entry name" value="ENOLASE-PHOSPHATASE E1"/>
    <property type="match status" value="1"/>
</dbReference>
<keyword evidence="4" id="KW-1185">Reference proteome</keyword>
<dbReference type="GeneID" id="108665835"/>
<dbReference type="FunFam" id="3.40.50.1000:FF:000079">
    <property type="entry name" value="Enolase-phosphatase E1"/>
    <property type="match status" value="1"/>
</dbReference>
<gene>
    <name evidence="5" type="primary">LOC108665835</name>
</gene>
<keyword evidence="3" id="KW-0486">Methionine biosynthesis</keyword>
<dbReference type="SFLD" id="SFLDG01129">
    <property type="entry name" value="C1.5:_HAD__Beta-PGM__Phosphata"/>
    <property type="match status" value="1"/>
</dbReference>
<keyword evidence="1" id="KW-0028">Amino-acid biosynthesis</keyword>
<dbReference type="SFLD" id="SFLDF00044">
    <property type="entry name" value="enolase-phosphatase"/>
    <property type="match status" value="1"/>
</dbReference>
<evidence type="ECO:0000256" key="3">
    <source>
        <dbReference type="ARBA" id="ARBA00023167"/>
    </source>
</evidence>
<dbReference type="SFLD" id="SFLDS00003">
    <property type="entry name" value="Haloacid_Dehalogenase"/>
    <property type="match status" value="1"/>
</dbReference>
<dbReference type="InterPro" id="IPR036412">
    <property type="entry name" value="HAD-like_sf"/>
</dbReference>
<dbReference type="Gene3D" id="3.40.50.1000">
    <property type="entry name" value="HAD superfamily/HAD-like"/>
    <property type="match status" value="1"/>
</dbReference>
<dbReference type="GO" id="GO:0019509">
    <property type="term" value="P:L-methionine salvage from methylthioadenosine"/>
    <property type="evidence" value="ECO:0007669"/>
    <property type="project" value="InterPro"/>
</dbReference>
<dbReference type="Pfam" id="PF00702">
    <property type="entry name" value="Hydrolase"/>
    <property type="match status" value="1"/>
</dbReference>
<dbReference type="CDD" id="cd01629">
    <property type="entry name" value="HAD_EP"/>
    <property type="match status" value="1"/>
</dbReference>
<dbReference type="Proteomes" id="UP000694843">
    <property type="component" value="Unplaced"/>
</dbReference>
<reference evidence="5" key="1">
    <citation type="submission" date="2025-08" db="UniProtKB">
        <authorList>
            <consortium name="RefSeq"/>
        </authorList>
    </citation>
    <scope>IDENTIFICATION</scope>
    <source>
        <tissue evidence="5">Whole organism</tissue>
    </source>
</reference>
<dbReference type="PANTHER" id="PTHR20371">
    <property type="entry name" value="ENOLASE-PHOSPHATASE E1"/>
    <property type="match status" value="1"/>
</dbReference>
<dbReference type="InterPro" id="IPR023214">
    <property type="entry name" value="HAD_sf"/>
</dbReference>
<proteinExistence type="predicted"/>
<sequence length="257" mass="28309">MDKSSDLTFCVDCVILDVEGTTTSIKFVKDELFPFAASHVKRHLQDNWQIRETRDDANAVLRQAEEDSGENLADVGNDNQDCVIDRVVKLVQDMIAQDRKVPCLKNLQGKIWKKGYEDGRLKGHVYADVPTCLKQWREDVGVQVYIYSSGSVAAQKLLFAHTEYGDLTQFLNGHFDTAVGPKTASESYVKIATSLATPADKILFLTDIVAEARAALAAGMRVVLASRPGNAPVELSDGEHFPTVSSFADIVLEKSTE</sequence>
<keyword evidence="2" id="KW-0378">Hydrolase</keyword>
<dbReference type="OrthoDB" id="272500at2759"/>